<accession>A0AAN5YVG5</accession>
<feature type="compositionally biased region" description="Low complexity" evidence="1">
    <location>
        <begin position="1"/>
        <end position="15"/>
    </location>
</feature>
<reference evidence="2" key="2">
    <citation type="submission" date="2020-04" db="EMBL/GenBank/DDBJ databases">
        <authorList>
            <person name="Santos R.A.C."/>
            <person name="Steenwyk J.L."/>
            <person name="Rivero-Menendez O."/>
            <person name="Mead M.E."/>
            <person name="Silva L.P."/>
            <person name="Bastos R.W."/>
            <person name="Alastruey-Izquierdo A."/>
            <person name="Goldman G.H."/>
            <person name="Rokas A."/>
        </authorList>
    </citation>
    <scope>NUCLEOTIDE SEQUENCE</scope>
    <source>
        <strain evidence="2">CNM-CM8927</strain>
    </source>
</reference>
<name>A0AAN5YVG5_ASPLE</name>
<proteinExistence type="predicted"/>
<reference evidence="2" key="1">
    <citation type="journal article" date="2020" name="bioRxiv">
        <title>Genomic and phenotypic heterogeneity of clinical isolates of the human pathogens Aspergillus fumigatus, Aspergillus lentulus and Aspergillus fumigatiaffinis.</title>
        <authorList>
            <person name="dos Santos R.A.C."/>
            <person name="Steenwyk J.L."/>
            <person name="Rivero-Menendez O."/>
            <person name="Mead M.E."/>
            <person name="Silva L.P."/>
            <person name="Bastos R.W."/>
            <person name="Alastruey-Izquierdo A."/>
            <person name="Goldman G.H."/>
            <person name="Rokas A."/>
        </authorList>
    </citation>
    <scope>NUCLEOTIDE SEQUENCE</scope>
    <source>
        <strain evidence="2">CNM-CM8927</strain>
    </source>
</reference>
<evidence type="ECO:0000256" key="1">
    <source>
        <dbReference type="SAM" id="MobiDB-lite"/>
    </source>
</evidence>
<comment type="caution">
    <text evidence="2">The sequence shown here is derived from an EMBL/GenBank/DDBJ whole genome shotgun (WGS) entry which is preliminary data.</text>
</comment>
<sequence length="288" mass="31626">MEPPAHSAPSVPSSSTDRSNAGDAASQLVQSLPHHPFTSSQALHRTLESRHQALTLARDKPREEYLVFTSVPPDIHTKLTDDTSRTSKYCQFSYSETTGTGTLIAKVKASPEADIAARRFDTLIALELDSMGVHDIEPLGSTTVTIGNWKKEADCSWGPVQYSTELSFVAIVGLSESARHLALDARAWLEPPTSSVKLVVTIAINRGNPEVIMQRWEIFTRSCPAAHCSSTIRLYRDNNTSITGAQLVLPFDKVVGRPATGPAERDIILSEPALQQYAERLWVRQGFM</sequence>
<dbReference type="EMBL" id="JAAAPU010000004">
    <property type="protein sequence ID" value="KAF4209302.1"/>
    <property type="molecule type" value="Genomic_DNA"/>
</dbReference>
<evidence type="ECO:0000313" key="2">
    <source>
        <dbReference type="EMBL" id="KAF4209302.1"/>
    </source>
</evidence>
<dbReference type="AlphaFoldDB" id="A0AAN5YVG5"/>
<gene>
    <name evidence="2" type="ORF">CNMCM8927_006742</name>
</gene>
<evidence type="ECO:0000313" key="3">
    <source>
        <dbReference type="Proteomes" id="UP000649114"/>
    </source>
</evidence>
<organism evidence="2 3">
    <name type="scientific">Aspergillus lentulus</name>
    <dbReference type="NCBI Taxonomy" id="293939"/>
    <lineage>
        <taxon>Eukaryota</taxon>
        <taxon>Fungi</taxon>
        <taxon>Dikarya</taxon>
        <taxon>Ascomycota</taxon>
        <taxon>Pezizomycotina</taxon>
        <taxon>Eurotiomycetes</taxon>
        <taxon>Eurotiomycetidae</taxon>
        <taxon>Eurotiales</taxon>
        <taxon>Aspergillaceae</taxon>
        <taxon>Aspergillus</taxon>
        <taxon>Aspergillus subgen. Fumigati</taxon>
    </lineage>
</organism>
<dbReference type="Proteomes" id="UP000649114">
    <property type="component" value="Unassembled WGS sequence"/>
</dbReference>
<feature type="region of interest" description="Disordered" evidence="1">
    <location>
        <begin position="1"/>
        <end position="26"/>
    </location>
</feature>
<protein>
    <submittedName>
        <fullName evidence="2">Uncharacterized protein</fullName>
    </submittedName>
</protein>